<accession>A0A286RLE6</accession>
<dbReference type="InterPro" id="IPR011006">
    <property type="entry name" value="CheY-like_superfamily"/>
</dbReference>
<evidence type="ECO:0000313" key="4">
    <source>
        <dbReference type="EMBL" id="ASV76780.1"/>
    </source>
</evidence>
<dbReference type="Gene3D" id="3.40.50.2300">
    <property type="match status" value="1"/>
</dbReference>
<feature type="domain" description="Response regulatory" evidence="3">
    <location>
        <begin position="34"/>
        <end position="150"/>
    </location>
</feature>
<dbReference type="AlphaFoldDB" id="A0A286RLE6"/>
<feature type="modified residue" description="4-aspartylphosphate" evidence="2">
    <location>
        <position position="83"/>
    </location>
</feature>
<dbReference type="SUPFAM" id="SSF52172">
    <property type="entry name" value="CheY-like"/>
    <property type="match status" value="1"/>
</dbReference>
<organism evidence="4 5">
    <name type="scientific">Thermogutta terrifontis</name>
    <dbReference type="NCBI Taxonomy" id="1331910"/>
    <lineage>
        <taxon>Bacteria</taxon>
        <taxon>Pseudomonadati</taxon>
        <taxon>Planctomycetota</taxon>
        <taxon>Planctomycetia</taxon>
        <taxon>Pirellulales</taxon>
        <taxon>Thermoguttaceae</taxon>
        <taxon>Thermogutta</taxon>
    </lineage>
</organism>
<dbReference type="EMBL" id="CP018477">
    <property type="protein sequence ID" value="ASV76780.1"/>
    <property type="molecule type" value="Genomic_DNA"/>
</dbReference>
<reference evidence="4 5" key="1">
    <citation type="journal article" name="Front. Microbiol.">
        <title>Sugar Metabolism of the First Thermophilic Planctomycete Thermogutta terrifontis: Comparative Genomic and Transcriptomic Approaches.</title>
        <authorList>
            <person name="Elcheninov A.G."/>
            <person name="Menzel P."/>
            <person name="Gudbergsdottir S.R."/>
            <person name="Slesarev A.I."/>
            <person name="Kadnikov V.V."/>
            <person name="Krogh A."/>
            <person name="Bonch-Osmolovskaya E.A."/>
            <person name="Peng X."/>
            <person name="Kublanov I.V."/>
        </authorList>
    </citation>
    <scope>NUCLEOTIDE SEQUENCE [LARGE SCALE GENOMIC DNA]</scope>
    <source>
        <strain evidence="4 5">R1</strain>
    </source>
</reference>
<sequence length="180" mass="20331">MLATGPVFPFRWAQQILAESETTITRGMMSQKSKILIADDHPTNVELLEAYLSQCDCDIYVASDGLQTLELARKVHPDVILLDIMMPKMSGFEVCQRLKSDPATKDIMILMVTALNELGDIERAVAAGCDDFLSKPIHKPELLKRVENMLKLRHVTDELERLRAYIDAMEQRRQTGPTTT</sequence>
<dbReference type="InterPro" id="IPR001789">
    <property type="entry name" value="Sig_transdc_resp-reg_receiver"/>
</dbReference>
<dbReference type="Pfam" id="PF00072">
    <property type="entry name" value="Response_reg"/>
    <property type="match status" value="1"/>
</dbReference>
<dbReference type="SMART" id="SM00448">
    <property type="entry name" value="REC"/>
    <property type="match status" value="1"/>
</dbReference>
<dbReference type="PANTHER" id="PTHR44591">
    <property type="entry name" value="STRESS RESPONSE REGULATOR PROTEIN 1"/>
    <property type="match status" value="1"/>
</dbReference>
<evidence type="ECO:0000313" key="5">
    <source>
        <dbReference type="Proteomes" id="UP000215086"/>
    </source>
</evidence>
<dbReference type="GO" id="GO:0000160">
    <property type="term" value="P:phosphorelay signal transduction system"/>
    <property type="evidence" value="ECO:0007669"/>
    <property type="project" value="InterPro"/>
</dbReference>
<dbReference type="KEGG" id="ttf:THTE_4179"/>
<keyword evidence="1 2" id="KW-0597">Phosphoprotein</keyword>
<dbReference type="Proteomes" id="UP000215086">
    <property type="component" value="Chromosome"/>
</dbReference>
<dbReference type="PROSITE" id="PS50110">
    <property type="entry name" value="RESPONSE_REGULATORY"/>
    <property type="match status" value="1"/>
</dbReference>
<dbReference type="PANTHER" id="PTHR44591:SF3">
    <property type="entry name" value="RESPONSE REGULATORY DOMAIN-CONTAINING PROTEIN"/>
    <property type="match status" value="1"/>
</dbReference>
<protein>
    <submittedName>
        <fullName evidence="4">Putative response regulator</fullName>
    </submittedName>
</protein>
<evidence type="ECO:0000259" key="3">
    <source>
        <dbReference type="PROSITE" id="PS50110"/>
    </source>
</evidence>
<name>A0A286RLE6_9BACT</name>
<evidence type="ECO:0000256" key="2">
    <source>
        <dbReference type="PROSITE-ProRule" id="PRU00169"/>
    </source>
</evidence>
<evidence type="ECO:0000256" key="1">
    <source>
        <dbReference type="ARBA" id="ARBA00022553"/>
    </source>
</evidence>
<dbReference type="InterPro" id="IPR050595">
    <property type="entry name" value="Bact_response_regulator"/>
</dbReference>
<gene>
    <name evidence="4" type="ORF">THTE_4179</name>
</gene>
<keyword evidence="5" id="KW-1185">Reference proteome</keyword>
<proteinExistence type="predicted"/>